<dbReference type="GO" id="GO:0030414">
    <property type="term" value="F:peptidase inhibitor activity"/>
    <property type="evidence" value="ECO:0007669"/>
    <property type="project" value="UniProtKB-KW"/>
</dbReference>
<dbReference type="EMBL" id="AY826098">
    <property type="protein sequence ID" value="AAV90670.1"/>
    <property type="molecule type" value="mRNA"/>
</dbReference>
<proteinExistence type="evidence at transcript level"/>
<accession>Q5MIW2</accession>
<dbReference type="AlphaFoldDB" id="Q5MIW2"/>
<dbReference type="Pfam" id="PF01826">
    <property type="entry name" value="TIL"/>
    <property type="match status" value="1"/>
</dbReference>
<evidence type="ECO:0000256" key="1">
    <source>
        <dbReference type="ARBA" id="ARBA00022690"/>
    </source>
</evidence>
<dbReference type="InterPro" id="IPR036084">
    <property type="entry name" value="Ser_inhib-like_sf"/>
</dbReference>
<keyword evidence="3" id="KW-0732">Signal</keyword>
<dbReference type="CDD" id="cd19941">
    <property type="entry name" value="TIL"/>
    <property type="match status" value="1"/>
</dbReference>
<dbReference type="SUPFAM" id="SSF57567">
    <property type="entry name" value="Serine protease inhibitors"/>
    <property type="match status" value="1"/>
</dbReference>
<evidence type="ECO:0000259" key="4">
    <source>
        <dbReference type="Pfam" id="PF01826"/>
    </source>
</evidence>
<name>Q5MIW2_AEDAL</name>
<reference evidence="5" key="1">
    <citation type="journal article" date="2007" name="Insect Biochem. Mol. Biol.">
        <title>An insight into the sialome of the adult female mosquito Aedes albopictus.</title>
        <authorList>
            <person name="Arca B."/>
            <person name="Lombardo F."/>
            <person name="Francischetti I.M."/>
            <person name="Pham V.M."/>
            <person name="Mestres-Simon M."/>
            <person name="Andersen J.F."/>
            <person name="Ribeiro J.M."/>
        </authorList>
    </citation>
    <scope>NUCLEOTIDE SEQUENCE</scope>
    <source>
        <tissue evidence="5">Salivary glands</tissue>
    </source>
</reference>
<evidence type="ECO:0000256" key="3">
    <source>
        <dbReference type="SAM" id="SignalP"/>
    </source>
</evidence>
<dbReference type="Gene3D" id="2.10.25.10">
    <property type="entry name" value="Laminin"/>
    <property type="match status" value="1"/>
</dbReference>
<dbReference type="PANTHER" id="PTHR23259:SF70">
    <property type="entry name" value="ACCESSORY GLAND PROTEIN ACP62F-RELATED"/>
    <property type="match status" value="1"/>
</dbReference>
<organism evidence="5">
    <name type="scientific">Aedes albopictus</name>
    <name type="common">Asian tiger mosquito</name>
    <name type="synonym">Stegomyia albopicta</name>
    <dbReference type="NCBI Taxonomy" id="7160"/>
    <lineage>
        <taxon>Eukaryota</taxon>
        <taxon>Metazoa</taxon>
        <taxon>Ecdysozoa</taxon>
        <taxon>Arthropoda</taxon>
        <taxon>Hexapoda</taxon>
        <taxon>Insecta</taxon>
        <taxon>Pterygota</taxon>
        <taxon>Neoptera</taxon>
        <taxon>Endopterygota</taxon>
        <taxon>Diptera</taxon>
        <taxon>Nematocera</taxon>
        <taxon>Culicoidea</taxon>
        <taxon>Culicidae</taxon>
        <taxon>Culicinae</taxon>
        <taxon>Aedini</taxon>
        <taxon>Aedes</taxon>
        <taxon>Stegomyia</taxon>
    </lineage>
</organism>
<dbReference type="PANTHER" id="PTHR23259">
    <property type="entry name" value="RIDDLE"/>
    <property type="match status" value="1"/>
</dbReference>
<feature type="chain" id="PRO_5004259131" evidence="3">
    <location>
        <begin position="20"/>
        <end position="86"/>
    </location>
</feature>
<feature type="signal peptide" evidence="3">
    <location>
        <begin position="1"/>
        <end position="19"/>
    </location>
</feature>
<sequence length="86" mass="9430">MKIFLTVLCIAVITSSTSAAPQFSDSSECSDPNTEYLECGSACPLTCRNMNRNFMCIAVCRSGCFCRNELVRNADNKCIEPSQCSQ</sequence>
<dbReference type="InterPro" id="IPR002919">
    <property type="entry name" value="TIL_dom"/>
</dbReference>
<dbReference type="InterPro" id="IPR051368">
    <property type="entry name" value="SerProtInhib-TIL_Domain"/>
</dbReference>
<evidence type="ECO:0000256" key="2">
    <source>
        <dbReference type="ARBA" id="ARBA00023157"/>
    </source>
</evidence>
<protein>
    <submittedName>
        <fullName evidence="5">Cysteine-rich venom-like protein</fullName>
    </submittedName>
</protein>
<keyword evidence="1" id="KW-0646">Protease inhibitor</keyword>
<keyword evidence="2" id="KW-1015">Disulfide bond</keyword>
<feature type="domain" description="TIL" evidence="4">
    <location>
        <begin position="31"/>
        <end position="84"/>
    </location>
</feature>
<evidence type="ECO:0000313" key="5">
    <source>
        <dbReference type="EMBL" id="AAV90670.1"/>
    </source>
</evidence>